<evidence type="ECO:0000256" key="9">
    <source>
        <dbReference type="HAMAP-Rule" id="MF_01808"/>
    </source>
</evidence>
<dbReference type="STRING" id="1834516.BL253_10210"/>
<protein>
    <recommendedName>
        <fullName evidence="9">Tyrosine recombinase XerC</fullName>
    </recommendedName>
</protein>
<dbReference type="HAMAP" id="MF_01808">
    <property type="entry name" value="Recomb_XerC_XerD"/>
    <property type="match status" value="1"/>
</dbReference>
<evidence type="ECO:0000259" key="12">
    <source>
        <dbReference type="PROSITE" id="PS51900"/>
    </source>
</evidence>
<keyword evidence="5 9" id="KW-0229">DNA integration</keyword>
<keyword evidence="4 9" id="KW-0159">Chromosome partition</keyword>
<evidence type="ECO:0000256" key="3">
    <source>
        <dbReference type="ARBA" id="ARBA00022618"/>
    </source>
</evidence>
<evidence type="ECO:0000256" key="1">
    <source>
        <dbReference type="ARBA" id="ARBA00004496"/>
    </source>
</evidence>
<feature type="active site" evidence="9">
    <location>
        <position position="320"/>
    </location>
</feature>
<dbReference type="EMBL" id="MOMC01000017">
    <property type="protein sequence ID" value="ONH31234.1"/>
    <property type="molecule type" value="Genomic_DNA"/>
</dbReference>
<feature type="active site" description="O-(3'-phospho-DNA)-tyrosine intermediate" evidence="9">
    <location>
        <position position="355"/>
    </location>
</feature>
<dbReference type="PANTHER" id="PTHR30349:SF77">
    <property type="entry name" value="TYROSINE RECOMBINASE XERC"/>
    <property type="match status" value="1"/>
</dbReference>
<evidence type="ECO:0000313" key="14">
    <source>
        <dbReference type="Proteomes" id="UP000188929"/>
    </source>
</evidence>
<comment type="caution">
    <text evidence="13">The sequence shown here is derived from an EMBL/GenBank/DDBJ whole genome shotgun (WGS) entry which is preliminary data.</text>
</comment>
<dbReference type="PROSITE" id="PS51900">
    <property type="entry name" value="CB"/>
    <property type="match status" value="1"/>
</dbReference>
<feature type="active site" evidence="9">
    <location>
        <position position="323"/>
    </location>
</feature>
<dbReference type="OrthoDB" id="9801717at2"/>
<dbReference type="InterPro" id="IPR044068">
    <property type="entry name" value="CB"/>
</dbReference>
<feature type="region of interest" description="Disordered" evidence="10">
    <location>
        <begin position="134"/>
        <end position="177"/>
    </location>
</feature>
<evidence type="ECO:0000256" key="10">
    <source>
        <dbReference type="SAM" id="MobiDB-lite"/>
    </source>
</evidence>
<evidence type="ECO:0000259" key="11">
    <source>
        <dbReference type="PROSITE" id="PS51898"/>
    </source>
</evidence>
<reference evidence="14" key="1">
    <citation type="submission" date="2016-10" db="EMBL/GenBank/DDBJ databases">
        <title>Frankia sp. NRRL B-16386 Genome sequencing.</title>
        <authorList>
            <person name="Ghodhbane-Gtari F."/>
            <person name="Swanson E."/>
            <person name="Gueddou A."/>
            <person name="Hezbri K."/>
            <person name="Ktari K."/>
            <person name="Nouioui I."/>
            <person name="Morris K."/>
            <person name="Simpson S."/>
            <person name="Abebe-Akele F."/>
            <person name="Thomas K."/>
            <person name="Gtari M."/>
            <person name="Tisa L.S."/>
        </authorList>
    </citation>
    <scope>NUCLEOTIDE SEQUENCE [LARGE SCALE GENOMIC DNA]</scope>
    <source>
        <strain evidence="14">NRRL B-16386</strain>
    </source>
</reference>
<feature type="domain" description="Tyr recombinase" evidence="11">
    <location>
        <begin position="122"/>
        <end position="368"/>
    </location>
</feature>
<dbReference type="GO" id="GO:0005737">
    <property type="term" value="C:cytoplasm"/>
    <property type="evidence" value="ECO:0007669"/>
    <property type="project" value="UniProtKB-SubCell"/>
</dbReference>
<keyword evidence="14" id="KW-1185">Reference proteome</keyword>
<evidence type="ECO:0000256" key="8">
    <source>
        <dbReference type="ARBA" id="ARBA00023306"/>
    </source>
</evidence>
<dbReference type="Gene3D" id="1.10.150.130">
    <property type="match status" value="1"/>
</dbReference>
<name>A0A1V2IDJ3_9ACTN</name>
<keyword evidence="3 9" id="KW-0132">Cell division</keyword>
<sequence>MRPTEASGPGGAGEPGWDRAVAAFVDHLVGELNRSPQTVRAYRADLASLRAHAIRLGRPELTALDLAVLRGWLASLRADGAAPATVARRASVARAFSAFAARRGHLPEDVAARLAGVRAPRRIPRVLTVEQARTLLHGSPPGASPSADGAGSETRDSDSGPPAGGREVGDPGGPLAGALRMRDDAVLELLYATGVRVSELCGLDLDDVDHERRLLRVTGKGDRQRAVPYGLPAARALAGWLRSGRPELVRTSSRASRPGMADPAKGSGGPNIPSTSGTPAGSASALLLGARGGRLDPRSVRRILAARLAATGGPDGVTPHGLRHSAATHLLNGGADLRSVQELLGHASLATTQIYTHVTPERLRAAFQQAHPRA</sequence>
<evidence type="ECO:0000313" key="13">
    <source>
        <dbReference type="EMBL" id="ONH31234.1"/>
    </source>
</evidence>
<feature type="active site" evidence="9">
    <location>
        <position position="346"/>
    </location>
</feature>
<dbReference type="GO" id="GO:0003677">
    <property type="term" value="F:DNA binding"/>
    <property type="evidence" value="ECO:0007669"/>
    <property type="project" value="UniProtKB-UniRule"/>
</dbReference>
<dbReference type="CDD" id="cd00798">
    <property type="entry name" value="INT_XerDC_C"/>
    <property type="match status" value="1"/>
</dbReference>
<evidence type="ECO:0000256" key="2">
    <source>
        <dbReference type="ARBA" id="ARBA00022490"/>
    </source>
</evidence>
<feature type="compositionally biased region" description="Low complexity" evidence="10">
    <location>
        <begin position="273"/>
        <end position="284"/>
    </location>
</feature>
<comment type="similarity">
    <text evidence="9">Belongs to the 'phage' integrase family. XerC subfamily.</text>
</comment>
<gene>
    <name evidence="9" type="primary">xerC</name>
    <name evidence="13" type="ORF">BL253_10210</name>
</gene>
<dbReference type="Gene3D" id="1.10.443.10">
    <property type="entry name" value="Intergrase catalytic core"/>
    <property type="match status" value="1"/>
</dbReference>
<evidence type="ECO:0000256" key="5">
    <source>
        <dbReference type="ARBA" id="ARBA00022908"/>
    </source>
</evidence>
<dbReference type="PANTHER" id="PTHR30349">
    <property type="entry name" value="PHAGE INTEGRASE-RELATED"/>
    <property type="match status" value="1"/>
</dbReference>
<dbReference type="InterPro" id="IPR010998">
    <property type="entry name" value="Integrase_recombinase_N"/>
</dbReference>
<dbReference type="Pfam" id="PF00589">
    <property type="entry name" value="Phage_integrase"/>
    <property type="match status" value="1"/>
</dbReference>
<keyword evidence="7 9" id="KW-0233">DNA recombination</keyword>
<evidence type="ECO:0000256" key="6">
    <source>
        <dbReference type="ARBA" id="ARBA00023125"/>
    </source>
</evidence>
<dbReference type="InterPro" id="IPR002104">
    <property type="entry name" value="Integrase_catalytic"/>
</dbReference>
<keyword evidence="2 9" id="KW-0963">Cytoplasm</keyword>
<dbReference type="RefSeq" id="WP_081438193.1">
    <property type="nucleotide sequence ID" value="NZ_MOMC01000017.1"/>
</dbReference>
<proteinExistence type="inferred from homology"/>
<dbReference type="GO" id="GO:0006313">
    <property type="term" value="P:DNA transposition"/>
    <property type="evidence" value="ECO:0007669"/>
    <property type="project" value="UniProtKB-UniRule"/>
</dbReference>
<dbReference type="GO" id="GO:0009037">
    <property type="term" value="F:tyrosine-based site-specific recombinase activity"/>
    <property type="evidence" value="ECO:0007669"/>
    <property type="project" value="UniProtKB-UniRule"/>
</dbReference>
<dbReference type="InterPro" id="IPR050090">
    <property type="entry name" value="Tyrosine_recombinase_XerCD"/>
</dbReference>
<evidence type="ECO:0000256" key="7">
    <source>
        <dbReference type="ARBA" id="ARBA00023172"/>
    </source>
</evidence>
<comment type="subunit">
    <text evidence="9">Forms a cyclic heterotetrameric complex composed of two molecules of XerC and two molecules of XerD.</text>
</comment>
<dbReference type="GO" id="GO:0007059">
    <property type="term" value="P:chromosome segregation"/>
    <property type="evidence" value="ECO:0007669"/>
    <property type="project" value="UniProtKB-UniRule"/>
</dbReference>
<dbReference type="SUPFAM" id="SSF56349">
    <property type="entry name" value="DNA breaking-rejoining enzymes"/>
    <property type="match status" value="1"/>
</dbReference>
<comment type="function">
    <text evidence="9">Site-specific tyrosine recombinase, which acts by catalyzing the cutting and rejoining of the recombining DNA molecules. The XerC-XerD complex is essential to convert dimers of the bacterial chromosome into monomers to permit their segregation at cell division. It also contributes to the segregational stability of plasmids.</text>
</comment>
<dbReference type="Pfam" id="PF02899">
    <property type="entry name" value="Phage_int_SAM_1"/>
    <property type="match status" value="1"/>
</dbReference>
<feature type="active site" evidence="9">
    <location>
        <position position="220"/>
    </location>
</feature>
<dbReference type="GO" id="GO:0051301">
    <property type="term" value="P:cell division"/>
    <property type="evidence" value="ECO:0007669"/>
    <property type="project" value="UniProtKB-KW"/>
</dbReference>
<dbReference type="InterPro" id="IPR013762">
    <property type="entry name" value="Integrase-like_cat_sf"/>
</dbReference>
<keyword evidence="6 9" id="KW-0238">DNA-binding</keyword>
<dbReference type="PROSITE" id="PS51898">
    <property type="entry name" value="TYR_RECOMBINASE"/>
    <property type="match status" value="1"/>
</dbReference>
<organism evidence="13 14">
    <name type="scientific">Pseudofrankia asymbiotica</name>
    <dbReference type="NCBI Taxonomy" id="1834516"/>
    <lineage>
        <taxon>Bacteria</taxon>
        <taxon>Bacillati</taxon>
        <taxon>Actinomycetota</taxon>
        <taxon>Actinomycetes</taxon>
        <taxon>Frankiales</taxon>
        <taxon>Frankiaceae</taxon>
        <taxon>Pseudofrankia</taxon>
    </lineage>
</organism>
<dbReference type="InterPro" id="IPR011010">
    <property type="entry name" value="DNA_brk_join_enz"/>
</dbReference>
<feature type="active site" evidence="9">
    <location>
        <position position="196"/>
    </location>
</feature>
<dbReference type="InterPro" id="IPR023009">
    <property type="entry name" value="Tyrosine_recombinase_XerC/XerD"/>
</dbReference>
<dbReference type="InterPro" id="IPR004107">
    <property type="entry name" value="Integrase_SAM-like_N"/>
</dbReference>
<accession>A0A1V2IDJ3</accession>
<feature type="region of interest" description="Disordered" evidence="10">
    <location>
        <begin position="248"/>
        <end position="284"/>
    </location>
</feature>
<keyword evidence="8 9" id="KW-0131">Cell cycle</keyword>
<feature type="domain" description="Core-binding (CB)" evidence="12">
    <location>
        <begin position="15"/>
        <end position="101"/>
    </location>
</feature>
<comment type="subcellular location">
    <subcellularLocation>
        <location evidence="1 9">Cytoplasm</location>
    </subcellularLocation>
</comment>
<evidence type="ECO:0000256" key="4">
    <source>
        <dbReference type="ARBA" id="ARBA00022829"/>
    </source>
</evidence>
<dbReference type="AlphaFoldDB" id="A0A1V2IDJ3"/>
<dbReference type="Proteomes" id="UP000188929">
    <property type="component" value="Unassembled WGS sequence"/>
</dbReference>